<dbReference type="GO" id="GO:0016491">
    <property type="term" value="F:oxidoreductase activity"/>
    <property type="evidence" value="ECO:0007669"/>
    <property type="project" value="InterPro"/>
</dbReference>
<dbReference type="InterPro" id="IPR036291">
    <property type="entry name" value="NAD(P)-bd_dom_sf"/>
</dbReference>
<dbReference type="PANTHER" id="PTHR43677:SF4">
    <property type="entry name" value="QUINONE OXIDOREDUCTASE-LIKE PROTEIN 2"/>
    <property type="match status" value="1"/>
</dbReference>
<feature type="domain" description="Enoyl reductase (ER)" evidence="1">
    <location>
        <begin position="10"/>
        <end position="323"/>
    </location>
</feature>
<dbReference type="InterPro" id="IPR020843">
    <property type="entry name" value="ER"/>
</dbReference>
<dbReference type="Pfam" id="PF08240">
    <property type="entry name" value="ADH_N"/>
    <property type="match status" value="1"/>
</dbReference>
<dbReference type="InterPro" id="IPR013154">
    <property type="entry name" value="ADH-like_N"/>
</dbReference>
<dbReference type="SUPFAM" id="SSF50129">
    <property type="entry name" value="GroES-like"/>
    <property type="match status" value="1"/>
</dbReference>
<dbReference type="EMBL" id="SUMC01000021">
    <property type="protein sequence ID" value="TKA09566.1"/>
    <property type="molecule type" value="Genomic_DNA"/>
</dbReference>
<sequence length="325" mass="33692">MHAMTISEIGGPQVLVPVELPDPKPGPGQISIDTSHAAVGLVDVLFRRGDLAGRPGYPRPPFVPGLEVAGTVRELGDGVSDFQVGEPVVTLSQMSLGGYATVTLADAAMTVSLKDGGVDPAQAVAVLPNATTAYLALTRVAHLREGEKVLVHGAAGGLAAAFPAVARLLGASHITGTVSSQARIADTEHLDYDEVVTSDQFVKALDGRPVDVVVDPVGGDVRTASLDVLAPLGRILLLGHAARTPDTPVTGDDLWRRSAGMLGFAVGPYLQDNPSAARPAAEKVVDLLASGRLAQRVDELPLAEAAEAHRRLEAREVPGRIVLTV</sequence>
<evidence type="ECO:0000313" key="3">
    <source>
        <dbReference type="Proteomes" id="UP000305778"/>
    </source>
</evidence>
<name>A0A4U0SJ33_9ACTN</name>
<dbReference type="RefSeq" id="WP_136725695.1">
    <property type="nucleotide sequence ID" value="NZ_SUMC01000021.1"/>
</dbReference>
<proteinExistence type="predicted"/>
<dbReference type="Pfam" id="PF13602">
    <property type="entry name" value="ADH_zinc_N_2"/>
    <property type="match status" value="1"/>
</dbReference>
<accession>A0A4U0SJ33</accession>
<dbReference type="OrthoDB" id="9805883at2"/>
<dbReference type="Gene3D" id="3.40.50.720">
    <property type="entry name" value="NAD(P)-binding Rossmann-like Domain"/>
    <property type="match status" value="1"/>
</dbReference>
<dbReference type="InterPro" id="IPR051397">
    <property type="entry name" value="Zn-ADH-like_protein"/>
</dbReference>
<dbReference type="AlphaFoldDB" id="A0A4U0SJ33"/>
<dbReference type="SMART" id="SM00829">
    <property type="entry name" value="PKS_ER"/>
    <property type="match status" value="1"/>
</dbReference>
<dbReference type="Gene3D" id="3.90.180.10">
    <property type="entry name" value="Medium-chain alcohol dehydrogenases, catalytic domain"/>
    <property type="match status" value="1"/>
</dbReference>
<protein>
    <submittedName>
        <fullName evidence="2">NADPH quinone reductase</fullName>
    </submittedName>
</protein>
<dbReference type="PANTHER" id="PTHR43677">
    <property type="entry name" value="SHORT-CHAIN DEHYDROGENASE/REDUCTASE"/>
    <property type="match status" value="1"/>
</dbReference>
<dbReference type="SUPFAM" id="SSF51735">
    <property type="entry name" value="NAD(P)-binding Rossmann-fold domains"/>
    <property type="match status" value="1"/>
</dbReference>
<keyword evidence="3" id="KW-1185">Reference proteome</keyword>
<comment type="caution">
    <text evidence="2">The sequence shown here is derived from an EMBL/GenBank/DDBJ whole genome shotgun (WGS) entry which is preliminary data.</text>
</comment>
<gene>
    <name evidence="2" type="ORF">FCI23_22295</name>
</gene>
<dbReference type="InterPro" id="IPR011032">
    <property type="entry name" value="GroES-like_sf"/>
</dbReference>
<organism evidence="2 3">
    <name type="scientific">Actinacidiphila oryziradicis</name>
    <dbReference type="NCBI Taxonomy" id="2571141"/>
    <lineage>
        <taxon>Bacteria</taxon>
        <taxon>Bacillati</taxon>
        <taxon>Actinomycetota</taxon>
        <taxon>Actinomycetes</taxon>
        <taxon>Kitasatosporales</taxon>
        <taxon>Streptomycetaceae</taxon>
        <taxon>Actinacidiphila</taxon>
    </lineage>
</organism>
<dbReference type="Proteomes" id="UP000305778">
    <property type="component" value="Unassembled WGS sequence"/>
</dbReference>
<evidence type="ECO:0000259" key="1">
    <source>
        <dbReference type="SMART" id="SM00829"/>
    </source>
</evidence>
<reference evidence="2 3" key="1">
    <citation type="submission" date="2019-04" db="EMBL/GenBank/DDBJ databases">
        <title>Streptomyces oryziradicis sp. nov., a novel actinomycete isolated from rhizosphere soil of rice (Oryza sativa L.).</title>
        <authorList>
            <person name="Li C."/>
        </authorList>
    </citation>
    <scope>NUCLEOTIDE SEQUENCE [LARGE SCALE GENOMIC DNA]</scope>
    <source>
        <strain evidence="2 3">NEAU-C40</strain>
    </source>
</reference>
<evidence type="ECO:0000313" key="2">
    <source>
        <dbReference type="EMBL" id="TKA09566.1"/>
    </source>
</evidence>